<name>A0A3P8FID4_9TREM</name>
<protein>
    <submittedName>
        <fullName evidence="1">Uncharacterized protein</fullName>
    </submittedName>
</protein>
<dbReference type="Proteomes" id="UP000269396">
    <property type="component" value="Unassembled WGS sequence"/>
</dbReference>
<evidence type="ECO:0000313" key="2">
    <source>
        <dbReference type="Proteomes" id="UP000269396"/>
    </source>
</evidence>
<proteinExistence type="predicted"/>
<reference evidence="1 2" key="1">
    <citation type="submission" date="2018-11" db="EMBL/GenBank/DDBJ databases">
        <authorList>
            <consortium name="Pathogen Informatics"/>
        </authorList>
    </citation>
    <scope>NUCLEOTIDE SEQUENCE [LARGE SCALE GENOMIC DNA]</scope>
    <source>
        <strain>Denwood</strain>
        <strain evidence="2">Zambia</strain>
    </source>
</reference>
<sequence>MKQADKTISGNFISTNGSSVETFHIYTLLSAPADNNTCSAVGCQTTKPTRRW</sequence>
<dbReference type="EMBL" id="UZAL01034580">
    <property type="protein sequence ID" value="VDP65710.1"/>
    <property type="molecule type" value="Genomic_DNA"/>
</dbReference>
<keyword evidence="2" id="KW-1185">Reference proteome</keyword>
<evidence type="ECO:0000313" key="1">
    <source>
        <dbReference type="EMBL" id="VDP65710.1"/>
    </source>
</evidence>
<accession>A0A3P8FID4</accession>
<gene>
    <name evidence="1" type="ORF">SMTD_LOCUS14385</name>
</gene>
<organism evidence="1 2">
    <name type="scientific">Schistosoma mattheei</name>
    <dbReference type="NCBI Taxonomy" id="31246"/>
    <lineage>
        <taxon>Eukaryota</taxon>
        <taxon>Metazoa</taxon>
        <taxon>Spiralia</taxon>
        <taxon>Lophotrochozoa</taxon>
        <taxon>Platyhelminthes</taxon>
        <taxon>Trematoda</taxon>
        <taxon>Digenea</taxon>
        <taxon>Strigeidida</taxon>
        <taxon>Schistosomatoidea</taxon>
        <taxon>Schistosomatidae</taxon>
        <taxon>Schistosoma</taxon>
    </lineage>
</organism>
<dbReference type="AlphaFoldDB" id="A0A3P8FID4"/>